<organism evidence="1 2">
    <name type="scientific">Aurantiacibacter rhizosphaerae</name>
    <dbReference type="NCBI Taxonomy" id="2691582"/>
    <lineage>
        <taxon>Bacteria</taxon>
        <taxon>Pseudomonadati</taxon>
        <taxon>Pseudomonadota</taxon>
        <taxon>Alphaproteobacteria</taxon>
        <taxon>Sphingomonadales</taxon>
        <taxon>Erythrobacteraceae</taxon>
        <taxon>Aurantiacibacter</taxon>
    </lineage>
</organism>
<reference evidence="1 2" key="2">
    <citation type="submission" date="2020-02" db="EMBL/GenBank/DDBJ databases">
        <title>Erythrobacter dongmakensis sp. nov., isolated from a tidal mudflat.</title>
        <authorList>
            <person name="Kim I.S."/>
        </authorList>
    </citation>
    <scope>NUCLEOTIDE SEQUENCE [LARGE SCALE GENOMIC DNA]</scope>
    <source>
        <strain evidence="1 2">GH3-10</strain>
    </source>
</reference>
<dbReference type="AlphaFoldDB" id="A0A844XCG7"/>
<dbReference type="RefSeq" id="WP_160485758.1">
    <property type="nucleotide sequence ID" value="NZ_WUBR01000002.1"/>
</dbReference>
<accession>A0A844XCG7</accession>
<name>A0A844XCG7_9SPHN</name>
<gene>
    <name evidence="1" type="ORF">GRF63_09420</name>
</gene>
<evidence type="ECO:0000313" key="2">
    <source>
        <dbReference type="Proteomes" id="UP000461409"/>
    </source>
</evidence>
<evidence type="ECO:0000313" key="1">
    <source>
        <dbReference type="EMBL" id="MWV28127.1"/>
    </source>
</evidence>
<dbReference type="EMBL" id="WUBR01000002">
    <property type="protein sequence ID" value="MWV28127.1"/>
    <property type="molecule type" value="Genomic_DNA"/>
</dbReference>
<protein>
    <submittedName>
        <fullName evidence="1">Uncharacterized protein</fullName>
    </submittedName>
</protein>
<dbReference type="Proteomes" id="UP000461409">
    <property type="component" value="Unassembled WGS sequence"/>
</dbReference>
<sequence>MTFDLTGLAPQPGSSQPGTVHTFGTAPGFDPAQYEAIMIQPGPHLAAGGTMFPVVRTLAMVAATLAQMDNVQAVAWHPARAVSNADYFRRSVMGWIEGGAFPGLGLAALFPTDTGGLQSEGLSLFTGQELYMTPEVVTDRAEASKIALRLLNWLVENGRITQSFDFTGPSGETLRLEPVDNSGIVEVWRGAH</sequence>
<reference evidence="1 2" key="1">
    <citation type="submission" date="2019-12" db="EMBL/GenBank/DDBJ databases">
        <authorList>
            <person name="Lee S.D."/>
        </authorList>
    </citation>
    <scope>NUCLEOTIDE SEQUENCE [LARGE SCALE GENOMIC DNA]</scope>
    <source>
        <strain evidence="1 2">GH3-10</strain>
    </source>
</reference>
<comment type="caution">
    <text evidence="1">The sequence shown here is derived from an EMBL/GenBank/DDBJ whole genome shotgun (WGS) entry which is preliminary data.</text>
</comment>
<proteinExistence type="predicted"/>
<keyword evidence="2" id="KW-1185">Reference proteome</keyword>